<feature type="domain" description="NAD-dependent epimerase/dehydratase" evidence="1">
    <location>
        <begin position="3"/>
        <end position="218"/>
    </location>
</feature>
<name>A0ABS3YF09_9BACT</name>
<dbReference type="InterPro" id="IPR036291">
    <property type="entry name" value="NAD(P)-bd_dom_sf"/>
</dbReference>
<dbReference type="PANTHER" id="PTHR43245:SF58">
    <property type="entry name" value="BLL5923 PROTEIN"/>
    <property type="match status" value="1"/>
</dbReference>
<dbReference type="InterPro" id="IPR001509">
    <property type="entry name" value="Epimerase_deHydtase"/>
</dbReference>
<keyword evidence="3" id="KW-1185">Reference proteome</keyword>
<reference evidence="3" key="1">
    <citation type="submission" date="2021-03" db="EMBL/GenBank/DDBJ databases">
        <title>Assistant Professor.</title>
        <authorList>
            <person name="Huq M.A."/>
        </authorList>
    </citation>
    <scope>NUCLEOTIDE SEQUENCE [LARGE SCALE GENOMIC DNA]</scope>
    <source>
        <strain evidence="3">MAH-28</strain>
    </source>
</reference>
<dbReference type="InterPro" id="IPR050177">
    <property type="entry name" value="Lipid_A_modif_metabolic_enz"/>
</dbReference>
<evidence type="ECO:0000313" key="3">
    <source>
        <dbReference type="Proteomes" id="UP000679126"/>
    </source>
</evidence>
<proteinExistence type="predicted"/>
<accession>A0ABS3YF09</accession>
<dbReference type="EMBL" id="JAGHKP010000002">
    <property type="protein sequence ID" value="MBO9153277.1"/>
    <property type="molecule type" value="Genomic_DNA"/>
</dbReference>
<dbReference type="Gene3D" id="3.40.50.720">
    <property type="entry name" value="NAD(P)-binding Rossmann-like Domain"/>
    <property type="match status" value="1"/>
</dbReference>
<dbReference type="PANTHER" id="PTHR43245">
    <property type="entry name" value="BIFUNCTIONAL POLYMYXIN RESISTANCE PROTEIN ARNA"/>
    <property type="match status" value="1"/>
</dbReference>
<sequence length="307" mass="34167">MRIAMTGATGFVGKNLVPYLRQHTAHDILEISRRTVQRGNECVTFEQFRKDAPPYDAFIHLAGKAHDVKNTADAAEYFKVNYELTREMFDHFRQSSATVFIYLSSVKAVADLPEGPVTEDMFPSPQTPYGQSKLKAEEYLASSELAPGKKLYILRPCMIHGPENKGNLNLLTALVKKNIPYPLGAFLNSRSFLSVENLCFVINKLLAGNTPSGIYNVADDEPLSTNELVRLIGVMMGKPAKIWAINKHLVRWMAKAGDLLRLPFNSEALQKLTTDYVVSNAKLMSVLDAALPVNSREGLTHTLQALR</sequence>
<evidence type="ECO:0000259" key="1">
    <source>
        <dbReference type="Pfam" id="PF01370"/>
    </source>
</evidence>
<gene>
    <name evidence="2" type="ORF">J7I43_13700</name>
</gene>
<evidence type="ECO:0000313" key="2">
    <source>
        <dbReference type="EMBL" id="MBO9153277.1"/>
    </source>
</evidence>
<dbReference type="RefSeq" id="WP_209146245.1">
    <property type="nucleotide sequence ID" value="NZ_JAGHKP010000002.1"/>
</dbReference>
<organism evidence="2 3">
    <name type="scientific">Chitinophaga chungangae</name>
    <dbReference type="NCBI Taxonomy" id="2821488"/>
    <lineage>
        <taxon>Bacteria</taxon>
        <taxon>Pseudomonadati</taxon>
        <taxon>Bacteroidota</taxon>
        <taxon>Chitinophagia</taxon>
        <taxon>Chitinophagales</taxon>
        <taxon>Chitinophagaceae</taxon>
        <taxon>Chitinophaga</taxon>
    </lineage>
</organism>
<protein>
    <submittedName>
        <fullName evidence="2">NAD-dependent epimerase/dehydratase family protein</fullName>
    </submittedName>
</protein>
<dbReference type="Proteomes" id="UP000679126">
    <property type="component" value="Unassembled WGS sequence"/>
</dbReference>
<comment type="caution">
    <text evidence="2">The sequence shown here is derived from an EMBL/GenBank/DDBJ whole genome shotgun (WGS) entry which is preliminary data.</text>
</comment>
<dbReference type="SUPFAM" id="SSF51735">
    <property type="entry name" value="NAD(P)-binding Rossmann-fold domains"/>
    <property type="match status" value="1"/>
</dbReference>
<dbReference type="Pfam" id="PF01370">
    <property type="entry name" value="Epimerase"/>
    <property type="match status" value="1"/>
</dbReference>